<dbReference type="GO" id="GO:0032259">
    <property type="term" value="P:methylation"/>
    <property type="evidence" value="ECO:0007669"/>
    <property type="project" value="UniProtKB-KW"/>
</dbReference>
<keyword evidence="5" id="KW-1185">Reference proteome</keyword>
<organism evidence="4 5">
    <name type="scientific">Desulfosporosinus orientis (strain ATCC 19365 / DSM 765 / NCIMB 8382 / VKM B-1628 / Singapore I)</name>
    <name type="common">Desulfotomaculum orientis</name>
    <dbReference type="NCBI Taxonomy" id="768706"/>
    <lineage>
        <taxon>Bacteria</taxon>
        <taxon>Bacillati</taxon>
        <taxon>Bacillota</taxon>
        <taxon>Clostridia</taxon>
        <taxon>Eubacteriales</taxon>
        <taxon>Desulfitobacteriaceae</taxon>
        <taxon>Desulfosporosinus</taxon>
    </lineage>
</organism>
<evidence type="ECO:0000256" key="3">
    <source>
        <dbReference type="ARBA" id="ARBA00022679"/>
    </source>
</evidence>
<reference evidence="4 5" key="2">
    <citation type="journal article" date="2012" name="J. Bacteriol.">
        <title>Complete genome sequences of Desulfosporosinus orientis DSM765T, Desulfosporosinus youngiae DSM17734T, Desulfosporosinus meridiei DSM13257T, and Desulfosporosinus acidiphilus DSM22704T.</title>
        <authorList>
            <person name="Pester M."/>
            <person name="Brambilla E."/>
            <person name="Alazard D."/>
            <person name="Rattei T."/>
            <person name="Weinmaier T."/>
            <person name="Han J."/>
            <person name="Lucas S."/>
            <person name="Lapidus A."/>
            <person name="Cheng J.F."/>
            <person name="Goodwin L."/>
            <person name="Pitluck S."/>
            <person name="Peters L."/>
            <person name="Ovchinnikova G."/>
            <person name="Teshima H."/>
            <person name="Detter J.C."/>
            <person name="Han C.S."/>
            <person name="Tapia R."/>
            <person name="Land M.L."/>
            <person name="Hauser L."/>
            <person name="Kyrpides N.C."/>
            <person name="Ivanova N.N."/>
            <person name="Pagani I."/>
            <person name="Huntmann M."/>
            <person name="Wei C.L."/>
            <person name="Davenport K.W."/>
            <person name="Daligault H."/>
            <person name="Chain P.S."/>
            <person name="Chen A."/>
            <person name="Mavromatis K."/>
            <person name="Markowitz V."/>
            <person name="Szeto E."/>
            <person name="Mikhailova N."/>
            <person name="Pati A."/>
            <person name="Wagner M."/>
            <person name="Woyke T."/>
            <person name="Ollivier B."/>
            <person name="Klenk H.P."/>
            <person name="Spring S."/>
            <person name="Loy A."/>
        </authorList>
    </citation>
    <scope>NUCLEOTIDE SEQUENCE [LARGE SCALE GENOMIC DNA]</scope>
    <source>
        <strain evidence="5">ATCC 19365 / DSM 765 / NCIMB 8382 / VKM B-1628</strain>
    </source>
</reference>
<dbReference type="KEGG" id="dor:Desor_4399"/>
<proteinExistence type="inferred from homology"/>
<dbReference type="InterPro" id="IPR038601">
    <property type="entry name" value="MttB-like_sf"/>
</dbReference>
<protein>
    <submittedName>
        <fullName evidence="4">Trimethylamine:corrinoid methyltransferase</fullName>
    </submittedName>
</protein>
<reference evidence="5" key="1">
    <citation type="submission" date="2011-11" db="EMBL/GenBank/DDBJ databases">
        <title>Complete sequence of Desulfosporosinus orientis DSM 765.</title>
        <authorList>
            <person name="Lucas S."/>
            <person name="Han J."/>
            <person name="Lapidus A."/>
            <person name="Cheng J.-F."/>
            <person name="Goodwin L."/>
            <person name="Pitluck S."/>
            <person name="Peters L."/>
            <person name="Ovchinnikova G."/>
            <person name="Teshima H."/>
            <person name="Detter J.C."/>
            <person name="Han C."/>
            <person name="Tapia R."/>
            <person name="Land M."/>
            <person name="Hauser L."/>
            <person name="Kyrpides N."/>
            <person name="Ivanova N."/>
            <person name="Pagani I."/>
            <person name="Pester M."/>
            <person name="Spring S."/>
            <person name="Ollivier B."/>
            <person name="Rattei T."/>
            <person name="Klenk H.-P."/>
            <person name="Wagner M."/>
            <person name="Loy A."/>
            <person name="Woyke T."/>
        </authorList>
    </citation>
    <scope>NUCLEOTIDE SEQUENCE [LARGE SCALE GENOMIC DNA]</scope>
    <source>
        <strain evidence="5">ATCC 19365 / DSM 765 / NCIMB 8382 / VKM B-1628</strain>
    </source>
</reference>
<keyword evidence="3 4" id="KW-0808">Transferase</keyword>
<evidence type="ECO:0000256" key="1">
    <source>
        <dbReference type="ARBA" id="ARBA00007137"/>
    </source>
</evidence>
<dbReference type="EMBL" id="CP003108">
    <property type="protein sequence ID" value="AET69819.1"/>
    <property type="molecule type" value="Genomic_DNA"/>
</dbReference>
<name>G7W6W2_DESOD</name>
<dbReference type="eggNOG" id="COG5598">
    <property type="taxonomic scope" value="Bacteria"/>
</dbReference>
<gene>
    <name evidence="4" type="ordered locus">Desor_4399</name>
</gene>
<dbReference type="Pfam" id="PF06253">
    <property type="entry name" value="MTTB"/>
    <property type="match status" value="1"/>
</dbReference>
<evidence type="ECO:0000256" key="2">
    <source>
        <dbReference type="ARBA" id="ARBA00022603"/>
    </source>
</evidence>
<dbReference type="Proteomes" id="UP000006346">
    <property type="component" value="Chromosome"/>
</dbReference>
<dbReference type="Gene3D" id="3.20.20.480">
    <property type="entry name" value="Trimethylamine methyltransferase-like"/>
    <property type="match status" value="1"/>
</dbReference>
<dbReference type="OrthoDB" id="5418352at2"/>
<evidence type="ECO:0000313" key="5">
    <source>
        <dbReference type="Proteomes" id="UP000006346"/>
    </source>
</evidence>
<dbReference type="HOGENOM" id="CLU_033581_1_0_9"/>
<dbReference type="InterPro" id="IPR010426">
    <property type="entry name" value="MTTB_MeTrfase"/>
</dbReference>
<accession>G7W6W2</accession>
<dbReference type="PATRIC" id="fig|768706.3.peg.4470"/>
<sequence>MSLQIKESKFTANKTLQFKVLEVEEIEKILKNSIKILELTGVTIYADEARSLLSHAGCSVDGTRVRIPARLIEKALQTVPSKIVLSDRTGTNKLFLEGNNSYFGPGPTCPYFNDPETGERRNTITQDVVNTALVADALPNIDFVMSLSMISDCTSTLADVYEVRAMLQNTIKPIVGWTFDVEGLKEIVDMCCAVAGSLEELQKNPFLAIYCEPTSPLTHSKEALEKLLFLAEKNLPAIYTPGMVLGGTAPITIAGALSEGVADTLVGLLLSQLKREGAPYIAAAPGGPLDMKTMQHSYGAPEWTLVHAASTDIFHYLNVPIWSAAGASDSKIVDGQAAIEATLQIFTAAASGAHLIHDVGFTDLGLTGSLEQLVMGDEIIGMVRRLIKGVEVDEEHLAFDTINEIGPGGSFLGNEHTFLHFRKEMWSPTLLDRQGYSGWEAEGKKSMYDRISEKVKRILREHKPEPLSEKVSKELDEIIAAAEQRVRVKNA</sequence>
<keyword evidence="2 4" id="KW-0489">Methyltransferase</keyword>
<evidence type="ECO:0000313" key="4">
    <source>
        <dbReference type="EMBL" id="AET69819.1"/>
    </source>
</evidence>
<dbReference type="AlphaFoldDB" id="G7W6W2"/>
<comment type="similarity">
    <text evidence="1">Belongs to the trimethylamine methyltransferase family.</text>
</comment>
<dbReference type="GO" id="GO:0015948">
    <property type="term" value="P:methanogenesis"/>
    <property type="evidence" value="ECO:0007669"/>
    <property type="project" value="InterPro"/>
</dbReference>
<dbReference type="RefSeq" id="WP_014186626.1">
    <property type="nucleotide sequence ID" value="NC_016584.1"/>
</dbReference>
<dbReference type="GO" id="GO:0008168">
    <property type="term" value="F:methyltransferase activity"/>
    <property type="evidence" value="ECO:0007669"/>
    <property type="project" value="UniProtKB-KW"/>
</dbReference>
<dbReference type="STRING" id="768706.Desor_4399"/>